<feature type="transmembrane region" description="Helical" evidence="6">
    <location>
        <begin position="82"/>
        <end position="104"/>
    </location>
</feature>
<evidence type="ECO:0000313" key="8">
    <source>
        <dbReference type="EMBL" id="AAK81352.1"/>
    </source>
</evidence>
<reference evidence="8 9" key="1">
    <citation type="journal article" date="2001" name="J. Bacteriol.">
        <title>Genome sequence and comparative analysis of the solvent-producing bacterium Clostridium acetobutylicum.</title>
        <authorList>
            <person name="Nolling J."/>
            <person name="Breton G."/>
            <person name="Omelchenko M.V."/>
            <person name="Makarova K.S."/>
            <person name="Zeng Q."/>
            <person name="Gibson R."/>
            <person name="Lee H.M."/>
            <person name="Dubois J."/>
            <person name="Qiu D."/>
            <person name="Hitti J."/>
            <person name="Wolf Y.I."/>
            <person name="Tatusov R.L."/>
            <person name="Sabathe F."/>
            <person name="Doucette-Stamm L."/>
            <person name="Soucaille P."/>
            <person name="Daly M.J."/>
            <person name="Bennett G.N."/>
            <person name="Koonin E.V."/>
            <person name="Smith D.R."/>
        </authorList>
    </citation>
    <scope>NUCLEOTIDE SEQUENCE [LARGE SCALE GENOMIC DNA]</scope>
    <source>
        <strain evidence="9">ATCC 824 / DSM 792 / JCM 1419 / LMG 5710 / VKM B-1787</strain>
    </source>
</reference>
<evidence type="ECO:0000256" key="1">
    <source>
        <dbReference type="ARBA" id="ARBA00004651"/>
    </source>
</evidence>
<dbReference type="InterPro" id="IPR039672">
    <property type="entry name" value="MFS_2"/>
</dbReference>
<evidence type="ECO:0000259" key="7">
    <source>
        <dbReference type="PROSITE" id="PS50850"/>
    </source>
</evidence>
<dbReference type="CDD" id="cd17332">
    <property type="entry name" value="MFS_MelB_like"/>
    <property type="match status" value="1"/>
</dbReference>
<keyword evidence="9" id="KW-1185">Reference proteome</keyword>
<feature type="transmembrane region" description="Helical" evidence="6">
    <location>
        <begin position="12"/>
        <end position="34"/>
    </location>
</feature>
<evidence type="ECO:0000313" key="9">
    <source>
        <dbReference type="Proteomes" id="UP000000814"/>
    </source>
</evidence>
<dbReference type="InterPro" id="IPR020846">
    <property type="entry name" value="MFS_dom"/>
</dbReference>
<feature type="domain" description="Major facilitator superfamily (MFS) profile" evidence="7">
    <location>
        <begin position="229"/>
        <end position="445"/>
    </location>
</feature>
<evidence type="ECO:0000256" key="4">
    <source>
        <dbReference type="ARBA" id="ARBA00022989"/>
    </source>
</evidence>
<gene>
    <name evidence="8" type="ordered locus">CA_C3422</name>
</gene>
<keyword evidence="4 6" id="KW-1133">Transmembrane helix</keyword>
<dbReference type="PIR" id="E97320">
    <property type="entry name" value="E97320"/>
</dbReference>
<dbReference type="PANTHER" id="PTHR11328:SF24">
    <property type="entry name" value="MAJOR FACILITATOR SUPERFAMILY (MFS) PROFILE DOMAIN-CONTAINING PROTEIN"/>
    <property type="match status" value="1"/>
</dbReference>
<evidence type="ECO:0000256" key="5">
    <source>
        <dbReference type="ARBA" id="ARBA00023136"/>
    </source>
</evidence>
<dbReference type="STRING" id="272562.CA_C3422"/>
<feature type="transmembrane region" description="Helical" evidence="6">
    <location>
        <begin position="223"/>
        <end position="244"/>
    </location>
</feature>
<keyword evidence="2" id="KW-0813">Transport</keyword>
<dbReference type="Gene3D" id="1.20.1250.20">
    <property type="entry name" value="MFS general substrate transporter like domains"/>
    <property type="match status" value="2"/>
</dbReference>
<dbReference type="EMBL" id="AE001437">
    <property type="protein sequence ID" value="AAK81352.1"/>
    <property type="molecule type" value="Genomic_DNA"/>
</dbReference>
<feature type="transmembrane region" description="Helical" evidence="6">
    <location>
        <begin position="40"/>
        <end position="61"/>
    </location>
</feature>
<sequence>MHKIKIPLVEKISYGLGDTASILTFQMVSVYIMFFYTDVFGLSTASIAVLLLSARIIDALIDPIIGIIIDKTSTKWGKCRPYFLWFSVPYGLIAIATFFTPHLSTNGKLIYAYITYISLNIVYSIINLPITAILPSLTDDYKERTQTTAIRIFLASCGSIIVSTFTLPLVSILGEGNKQKGFFLTMVLFGFIASLLFVNTFIQTHERILANKGNPIPLKKSIMTLKNLPWLLITLVNVFTYIGLNIKNSSMVYYLSYNISRQDLIQIFMFVSTIGVLPAIALTPILVTKIGKRNTLIVGTLFVLISCFLFAISSNVILLLIADGISALGSGFSNAVTFSMLPDIVDYGEWKTGVRAQGLLSSSSSFGSKFGMGVGSGLAALILSLGHYVPHASQAYSAKFAISFNFIWASAITSGIILFVLPFYKIDKLYPMIQAYLSKKGELDH</sequence>
<feature type="transmembrane region" description="Helical" evidence="6">
    <location>
        <begin position="401"/>
        <end position="424"/>
    </location>
</feature>
<keyword evidence="3 6" id="KW-0812">Transmembrane</keyword>
<feature type="transmembrane region" description="Helical" evidence="6">
    <location>
        <begin position="182"/>
        <end position="202"/>
    </location>
</feature>
<dbReference type="GO" id="GO:0006814">
    <property type="term" value="P:sodium ion transport"/>
    <property type="evidence" value="ECO:0007669"/>
    <property type="project" value="InterPro"/>
</dbReference>
<comment type="subcellular location">
    <subcellularLocation>
        <location evidence="1">Cell membrane</location>
        <topology evidence="1">Multi-pass membrane protein</topology>
    </subcellularLocation>
</comment>
<dbReference type="AlphaFoldDB" id="Q97DQ0"/>
<feature type="transmembrane region" description="Helical" evidence="6">
    <location>
        <begin position="370"/>
        <end position="389"/>
    </location>
</feature>
<dbReference type="GO" id="GO:0015293">
    <property type="term" value="F:symporter activity"/>
    <property type="evidence" value="ECO:0007669"/>
    <property type="project" value="InterPro"/>
</dbReference>
<feature type="transmembrane region" description="Helical" evidence="6">
    <location>
        <begin position="110"/>
        <end position="137"/>
    </location>
</feature>
<dbReference type="NCBIfam" id="TIGR00792">
    <property type="entry name" value="gph"/>
    <property type="match status" value="1"/>
</dbReference>
<dbReference type="GO" id="GO:0008643">
    <property type="term" value="P:carbohydrate transport"/>
    <property type="evidence" value="ECO:0007669"/>
    <property type="project" value="InterPro"/>
</dbReference>
<name>Q97DQ0_CLOAB</name>
<dbReference type="PANTHER" id="PTHR11328">
    <property type="entry name" value="MAJOR FACILITATOR SUPERFAMILY DOMAIN-CONTAINING PROTEIN"/>
    <property type="match status" value="1"/>
</dbReference>
<dbReference type="InterPro" id="IPR001927">
    <property type="entry name" value="Na/Gal_symport"/>
</dbReference>
<organism evidence="8 9">
    <name type="scientific">Clostridium acetobutylicum (strain ATCC 824 / DSM 792 / JCM 1419 / IAM 19013 / LMG 5710 / NBRC 13948 / NRRL B-527 / VKM B-1787 / 2291 / W)</name>
    <dbReference type="NCBI Taxonomy" id="272562"/>
    <lineage>
        <taxon>Bacteria</taxon>
        <taxon>Bacillati</taxon>
        <taxon>Bacillota</taxon>
        <taxon>Clostridia</taxon>
        <taxon>Eubacteriales</taxon>
        <taxon>Clostridiaceae</taxon>
        <taxon>Clostridium</taxon>
    </lineage>
</organism>
<keyword evidence="5 6" id="KW-0472">Membrane</keyword>
<protein>
    <submittedName>
        <fullName evidence="8">Sugar:proton symporter (Possible xylulose)</fullName>
    </submittedName>
</protein>
<feature type="transmembrane region" description="Helical" evidence="6">
    <location>
        <begin position="264"/>
        <end position="287"/>
    </location>
</feature>
<evidence type="ECO:0000256" key="2">
    <source>
        <dbReference type="ARBA" id="ARBA00022448"/>
    </source>
</evidence>
<evidence type="ECO:0000256" key="3">
    <source>
        <dbReference type="ARBA" id="ARBA00022692"/>
    </source>
</evidence>
<dbReference type="Proteomes" id="UP000000814">
    <property type="component" value="Chromosome"/>
</dbReference>
<dbReference type="OrthoDB" id="9764596at2"/>
<dbReference type="GO" id="GO:0005886">
    <property type="term" value="C:plasma membrane"/>
    <property type="evidence" value="ECO:0007669"/>
    <property type="project" value="UniProtKB-SubCell"/>
</dbReference>
<feature type="transmembrane region" description="Helical" evidence="6">
    <location>
        <begin position="296"/>
        <end position="322"/>
    </location>
</feature>
<feature type="transmembrane region" description="Helical" evidence="6">
    <location>
        <begin position="149"/>
        <end position="170"/>
    </location>
</feature>
<dbReference type="GeneID" id="44999917"/>
<dbReference type="PROSITE" id="PS50850">
    <property type="entry name" value="MFS"/>
    <property type="match status" value="1"/>
</dbReference>
<evidence type="ECO:0000256" key="6">
    <source>
        <dbReference type="SAM" id="Phobius"/>
    </source>
</evidence>
<dbReference type="InterPro" id="IPR036259">
    <property type="entry name" value="MFS_trans_sf"/>
</dbReference>
<accession>Q97DQ0</accession>
<dbReference type="KEGG" id="cac:CA_C3422"/>
<dbReference type="PATRIC" id="fig|272562.8.peg.3604"/>
<dbReference type="eggNOG" id="COG2211">
    <property type="taxonomic scope" value="Bacteria"/>
</dbReference>
<dbReference type="HOGENOM" id="CLU_027408_0_2_9"/>
<dbReference type="RefSeq" id="WP_010966692.1">
    <property type="nucleotide sequence ID" value="NC_003030.1"/>
</dbReference>
<proteinExistence type="predicted"/>
<dbReference type="Pfam" id="PF13347">
    <property type="entry name" value="MFS_2"/>
    <property type="match status" value="1"/>
</dbReference>
<dbReference type="SUPFAM" id="SSF103473">
    <property type="entry name" value="MFS general substrate transporter"/>
    <property type="match status" value="1"/>
</dbReference>